<feature type="transmembrane region" description="Helical" evidence="1">
    <location>
        <begin position="12"/>
        <end position="38"/>
    </location>
</feature>
<keyword evidence="1" id="KW-0472">Membrane</keyword>
<accession>A0A1G9A5L6</accession>
<dbReference type="EMBL" id="FNFL01000003">
    <property type="protein sequence ID" value="SDK22597.1"/>
    <property type="molecule type" value="Genomic_DNA"/>
</dbReference>
<evidence type="ECO:0000256" key="1">
    <source>
        <dbReference type="SAM" id="Phobius"/>
    </source>
</evidence>
<evidence type="ECO:0000313" key="3">
    <source>
        <dbReference type="Proteomes" id="UP000198694"/>
    </source>
</evidence>
<evidence type="ECO:0000313" key="2">
    <source>
        <dbReference type="EMBL" id="SDK22597.1"/>
    </source>
</evidence>
<organism evidence="2 3">
    <name type="scientific">Sediminibacillus albus</name>
    <dbReference type="NCBI Taxonomy" id="407036"/>
    <lineage>
        <taxon>Bacteria</taxon>
        <taxon>Bacillati</taxon>
        <taxon>Bacillota</taxon>
        <taxon>Bacilli</taxon>
        <taxon>Bacillales</taxon>
        <taxon>Bacillaceae</taxon>
        <taxon>Sediminibacillus</taxon>
    </lineage>
</organism>
<feature type="transmembrane region" description="Helical" evidence="1">
    <location>
        <begin position="58"/>
        <end position="88"/>
    </location>
</feature>
<feature type="transmembrane region" description="Helical" evidence="1">
    <location>
        <begin position="237"/>
        <end position="264"/>
    </location>
</feature>
<feature type="transmembrane region" description="Helical" evidence="1">
    <location>
        <begin position="276"/>
        <end position="299"/>
    </location>
</feature>
<dbReference type="PANTHER" id="PTHR41324">
    <property type="entry name" value="MEMBRANE PROTEIN-RELATED"/>
    <property type="match status" value="1"/>
</dbReference>
<sequence length="314" mass="34935">MDNQNLIKEGAVIAVLYILLLFVTLFVPLIEIVTLFLLPLPFIVFTARHGWKSASGLAVIIGLASVLILSLAALPLVLLTVIGGLMIGSAVSQNLTAYETWARGTVGFVIGLVLTFLTVQWLFSLNIISEMNKSINESIEQSQQILTDFGMAFSSENLQTITDQMRQILDLLPVILVVIAMLLGLASQWIGYKTLRLLDKRELAFPPFREFRLPVSLVWIYFAALVVTWLYGDTESLWYVGAVNVTNLAGIFVALQGLSFIFFYTFKKGKSKAIPIITIIITILFPFIGLYLLRILGIIDLGFSLRDRIANDKK</sequence>
<dbReference type="PANTHER" id="PTHR41324:SF1">
    <property type="entry name" value="DUF2232 DOMAIN-CONTAINING PROTEIN"/>
    <property type="match status" value="1"/>
</dbReference>
<keyword evidence="1" id="KW-0812">Transmembrane</keyword>
<reference evidence="2 3" key="1">
    <citation type="submission" date="2016-10" db="EMBL/GenBank/DDBJ databases">
        <authorList>
            <person name="de Groot N.N."/>
        </authorList>
    </citation>
    <scope>NUCLEOTIDE SEQUENCE [LARGE SCALE GENOMIC DNA]</scope>
    <source>
        <strain evidence="2 3">CGMCC 1.6502</strain>
    </source>
</reference>
<dbReference type="Proteomes" id="UP000198694">
    <property type="component" value="Unassembled WGS sequence"/>
</dbReference>
<keyword evidence="3" id="KW-1185">Reference proteome</keyword>
<feature type="transmembrane region" description="Helical" evidence="1">
    <location>
        <begin position="171"/>
        <end position="192"/>
    </location>
</feature>
<dbReference type="STRING" id="407036.SAMN05216243_2425"/>
<dbReference type="AlphaFoldDB" id="A0A1G9A5L6"/>
<dbReference type="InterPro" id="IPR018710">
    <property type="entry name" value="DUF2232"/>
</dbReference>
<gene>
    <name evidence="2" type="ORF">SAMN05216243_2425</name>
</gene>
<dbReference type="Pfam" id="PF09991">
    <property type="entry name" value="DUF2232"/>
    <property type="match status" value="1"/>
</dbReference>
<name>A0A1G9A5L6_9BACI</name>
<feature type="transmembrane region" description="Helical" evidence="1">
    <location>
        <begin position="100"/>
        <end position="123"/>
    </location>
</feature>
<keyword evidence="1" id="KW-1133">Transmembrane helix</keyword>
<dbReference type="RefSeq" id="WP_093214476.1">
    <property type="nucleotide sequence ID" value="NZ_FNFL01000003.1"/>
</dbReference>
<protein>
    <submittedName>
        <fullName evidence="2">Uncharacterized conserved protein YybS, DUF2232 family</fullName>
    </submittedName>
</protein>
<dbReference type="OrthoDB" id="2987886at2"/>
<feature type="transmembrane region" description="Helical" evidence="1">
    <location>
        <begin position="213"/>
        <end position="231"/>
    </location>
</feature>
<proteinExistence type="predicted"/>